<dbReference type="Proteomes" id="UP000504634">
    <property type="component" value="Unplaced"/>
</dbReference>
<dbReference type="AlphaFoldDB" id="A0A6J2UMD6"/>
<dbReference type="GeneID" id="115634684"/>
<sequence>MCGFGFVAYGFDCWHRSIDFSLMPWQKKKRKKREVKCFARRTADI</sequence>
<evidence type="ECO:0000313" key="1">
    <source>
        <dbReference type="Proteomes" id="UP000504634"/>
    </source>
</evidence>
<dbReference type="RefSeq" id="XP_030388407.1">
    <property type="nucleotide sequence ID" value="XM_030532547.1"/>
</dbReference>
<evidence type="ECO:0000313" key="2">
    <source>
        <dbReference type="RefSeq" id="XP_030388407.1"/>
    </source>
</evidence>
<protein>
    <submittedName>
        <fullName evidence="2">Uncharacterized protein LOC115634684</fullName>
    </submittedName>
</protein>
<feature type="non-terminal residue" evidence="2">
    <location>
        <position position="45"/>
    </location>
</feature>
<keyword evidence="1" id="KW-1185">Reference proteome</keyword>
<organism evidence="1 2">
    <name type="scientific">Drosophila lebanonensis</name>
    <name type="common">Fruit fly</name>
    <name type="synonym">Scaptodrosophila lebanonensis</name>
    <dbReference type="NCBI Taxonomy" id="7225"/>
    <lineage>
        <taxon>Eukaryota</taxon>
        <taxon>Metazoa</taxon>
        <taxon>Ecdysozoa</taxon>
        <taxon>Arthropoda</taxon>
        <taxon>Hexapoda</taxon>
        <taxon>Insecta</taxon>
        <taxon>Pterygota</taxon>
        <taxon>Neoptera</taxon>
        <taxon>Endopterygota</taxon>
        <taxon>Diptera</taxon>
        <taxon>Brachycera</taxon>
        <taxon>Muscomorpha</taxon>
        <taxon>Ephydroidea</taxon>
        <taxon>Drosophilidae</taxon>
        <taxon>Scaptodrosophila</taxon>
    </lineage>
</organism>
<accession>A0A6J2UMD6</accession>
<name>A0A6J2UMD6_DROLE</name>
<reference evidence="2" key="1">
    <citation type="submission" date="2025-08" db="UniProtKB">
        <authorList>
            <consortium name="RefSeq"/>
        </authorList>
    </citation>
    <scope>IDENTIFICATION</scope>
    <source>
        <strain evidence="2">11010-0011.00</strain>
        <tissue evidence="2">Whole body</tissue>
    </source>
</reference>
<proteinExistence type="predicted"/>
<gene>
    <name evidence="2" type="primary">LOC115634684</name>
</gene>